<dbReference type="InterPro" id="IPR021214">
    <property type="entry name" value="DUF2568"/>
</dbReference>
<dbReference type="Pfam" id="PF10823">
    <property type="entry name" value="DUF2568"/>
    <property type="match status" value="1"/>
</dbReference>
<proteinExistence type="predicted"/>
<dbReference type="STRING" id="1073574.GOARA_056_02200"/>
<dbReference type="EMBL" id="BAEE01000056">
    <property type="protein sequence ID" value="GAB10472.1"/>
    <property type="molecule type" value="Genomic_DNA"/>
</dbReference>
<feature type="transmembrane region" description="Helical" evidence="1">
    <location>
        <begin position="75"/>
        <end position="108"/>
    </location>
</feature>
<evidence type="ECO:0000256" key="1">
    <source>
        <dbReference type="SAM" id="Phobius"/>
    </source>
</evidence>
<gene>
    <name evidence="2" type="ORF">GOARA_056_02200</name>
</gene>
<keyword evidence="1" id="KW-1133">Transmembrane helix</keyword>
<dbReference type="RefSeq" id="WP_007322547.1">
    <property type="nucleotide sequence ID" value="NZ_BAEE01000056.1"/>
</dbReference>
<reference evidence="2 3" key="1">
    <citation type="submission" date="2011-11" db="EMBL/GenBank/DDBJ databases">
        <title>Whole genome shotgun sequence of Gordonia araii NBRC 100433.</title>
        <authorList>
            <person name="Yoshida Y."/>
            <person name="Hosoyama A."/>
            <person name="Tsuchikane K."/>
            <person name="Katsumata H."/>
            <person name="Yamazaki S."/>
            <person name="Fujita N."/>
        </authorList>
    </citation>
    <scope>NUCLEOTIDE SEQUENCE [LARGE SCALE GENOMIC DNA]</scope>
    <source>
        <strain evidence="2 3">NBRC 100433</strain>
    </source>
</reference>
<sequence>MVGEFDGASPRIAAALVVRFVLELALLAAVGVIAWHVVGGGSRWVAVIAAVVGVATLWGLVLSPKARFPLPDKVGLVLEALLFAGAGLGLAAIGHPVVGAVLVVAWVVDRAALVESKG</sequence>
<feature type="transmembrane region" description="Helical" evidence="1">
    <location>
        <begin position="44"/>
        <end position="63"/>
    </location>
</feature>
<dbReference type="Proteomes" id="UP000035088">
    <property type="component" value="Unassembled WGS sequence"/>
</dbReference>
<evidence type="ECO:0000313" key="3">
    <source>
        <dbReference type="Proteomes" id="UP000035088"/>
    </source>
</evidence>
<keyword evidence="1" id="KW-0472">Membrane</keyword>
<accession>G7H3P7</accession>
<keyword evidence="3" id="KW-1185">Reference proteome</keyword>
<name>G7H3P7_9ACTN</name>
<organism evidence="2 3">
    <name type="scientific">Gordonia araii NBRC 100433</name>
    <dbReference type="NCBI Taxonomy" id="1073574"/>
    <lineage>
        <taxon>Bacteria</taxon>
        <taxon>Bacillati</taxon>
        <taxon>Actinomycetota</taxon>
        <taxon>Actinomycetes</taxon>
        <taxon>Mycobacteriales</taxon>
        <taxon>Gordoniaceae</taxon>
        <taxon>Gordonia</taxon>
    </lineage>
</organism>
<evidence type="ECO:0000313" key="2">
    <source>
        <dbReference type="EMBL" id="GAB10472.1"/>
    </source>
</evidence>
<protein>
    <recommendedName>
        <fullName evidence="4">DUF2568 domain-containing protein</fullName>
    </recommendedName>
</protein>
<feature type="transmembrane region" description="Helical" evidence="1">
    <location>
        <begin position="12"/>
        <end position="38"/>
    </location>
</feature>
<evidence type="ECO:0008006" key="4">
    <source>
        <dbReference type="Google" id="ProtNLM"/>
    </source>
</evidence>
<dbReference type="AlphaFoldDB" id="G7H3P7"/>
<comment type="caution">
    <text evidence="2">The sequence shown here is derived from an EMBL/GenBank/DDBJ whole genome shotgun (WGS) entry which is preliminary data.</text>
</comment>
<keyword evidence="1" id="KW-0812">Transmembrane</keyword>